<comment type="similarity">
    <text evidence="2">Belongs to the bacterial solute-binding protein SsuA/TauA family.</text>
</comment>
<dbReference type="OrthoDB" id="9815602at2"/>
<dbReference type="SUPFAM" id="SSF53850">
    <property type="entry name" value="Periplasmic binding protein-like II"/>
    <property type="match status" value="1"/>
</dbReference>
<name>A0A2U1SUJ2_METSR</name>
<dbReference type="AlphaFoldDB" id="A0A2U1SUJ2"/>
<reference evidence="5 6" key="1">
    <citation type="journal article" date="2018" name="Appl. Microbiol. Biotechnol.">
        <title>Co-cultivation of the strictly anaerobic methanogen Methanosarcina barkeri with aerobic methanotrophs in an oxygen-limited membrane bioreactor.</title>
        <authorList>
            <person name="In 't Zandt M.H."/>
            <person name="van den Bosch T.J.M."/>
            <person name="Rijkers R."/>
            <person name="van Kessel M.A.H.J."/>
            <person name="Jetten M.S.M."/>
            <person name="Welte C.U."/>
        </authorList>
    </citation>
    <scope>NUCLEOTIDE SEQUENCE [LARGE SCALE GENOMIC DNA]</scope>
    <source>
        <strain evidence="5 6">DSM 17706</strain>
    </source>
</reference>
<comment type="caution">
    <text evidence="5">The sequence shown here is derived from an EMBL/GenBank/DDBJ whole genome shotgun (WGS) entry which is preliminary data.</text>
</comment>
<evidence type="ECO:0000256" key="3">
    <source>
        <dbReference type="ARBA" id="ARBA00022729"/>
    </source>
</evidence>
<dbReference type="Pfam" id="PF09084">
    <property type="entry name" value="NMT1"/>
    <property type="match status" value="1"/>
</dbReference>
<dbReference type="InterPro" id="IPR015168">
    <property type="entry name" value="SsuA/THI5"/>
</dbReference>
<organism evidence="5 6">
    <name type="scientific">Methylosinus sporium</name>
    <dbReference type="NCBI Taxonomy" id="428"/>
    <lineage>
        <taxon>Bacteria</taxon>
        <taxon>Pseudomonadati</taxon>
        <taxon>Pseudomonadota</taxon>
        <taxon>Alphaproteobacteria</taxon>
        <taxon>Hyphomicrobiales</taxon>
        <taxon>Methylocystaceae</taxon>
        <taxon>Methylosinus</taxon>
    </lineage>
</organism>
<dbReference type="GO" id="GO:0042918">
    <property type="term" value="P:alkanesulfonate transmembrane transport"/>
    <property type="evidence" value="ECO:0007669"/>
    <property type="project" value="TreeGrafter"/>
</dbReference>
<evidence type="ECO:0000313" key="5">
    <source>
        <dbReference type="EMBL" id="PWB95266.1"/>
    </source>
</evidence>
<feature type="domain" description="SsuA/THI5-like" evidence="4">
    <location>
        <begin position="39"/>
        <end position="248"/>
    </location>
</feature>
<dbReference type="EMBL" id="PUIV01000003">
    <property type="protein sequence ID" value="PWB95266.1"/>
    <property type="molecule type" value="Genomic_DNA"/>
</dbReference>
<dbReference type="GO" id="GO:0042597">
    <property type="term" value="C:periplasmic space"/>
    <property type="evidence" value="ECO:0007669"/>
    <property type="project" value="UniProtKB-SubCell"/>
</dbReference>
<accession>A0A2U1SUJ2</accession>
<keyword evidence="6" id="KW-1185">Reference proteome</keyword>
<protein>
    <recommendedName>
        <fullName evidence="4">SsuA/THI5-like domain-containing protein</fullName>
    </recommendedName>
</protein>
<gene>
    <name evidence="5" type="ORF">C5689_03765</name>
</gene>
<keyword evidence="3" id="KW-0732">Signal</keyword>
<dbReference type="Proteomes" id="UP000245137">
    <property type="component" value="Unassembled WGS sequence"/>
</dbReference>
<comment type="subcellular location">
    <subcellularLocation>
        <location evidence="1">Periplasm</location>
    </subcellularLocation>
</comment>
<proteinExistence type="inferred from homology"/>
<dbReference type="Gene3D" id="3.40.190.10">
    <property type="entry name" value="Periplasmic binding protein-like II"/>
    <property type="match status" value="2"/>
</dbReference>
<evidence type="ECO:0000256" key="1">
    <source>
        <dbReference type="ARBA" id="ARBA00004418"/>
    </source>
</evidence>
<dbReference type="PANTHER" id="PTHR30024:SF47">
    <property type="entry name" value="TAURINE-BINDING PERIPLASMIC PROTEIN"/>
    <property type="match status" value="1"/>
</dbReference>
<dbReference type="PANTHER" id="PTHR30024">
    <property type="entry name" value="ALIPHATIC SULFONATES-BINDING PROTEIN-RELATED"/>
    <property type="match status" value="1"/>
</dbReference>
<dbReference type="RefSeq" id="WP_108915938.1">
    <property type="nucleotide sequence ID" value="NZ_BGJY01000006.1"/>
</dbReference>
<evidence type="ECO:0000256" key="2">
    <source>
        <dbReference type="ARBA" id="ARBA00010742"/>
    </source>
</evidence>
<sequence length="333" mass="35938">MIDRRYFSRAVAASALALPGVAWSESPVLRLGTMRLNSAAPFFVASDKGFFEDEGLKVQVEYFDAAAQLPVAAVANSIDVGMTAFTAAYFNLAAKGGLKLVCGDSRPHPAFPNNQLVASRNGYDAGLRSFADIRGRRLGITTIGSSFHYQFGVIAAKFAFPLSQVELVPLQTLPNVGSAVAAGKLDGAILPSTVADPLVRAGSGLFIGNTAEVDMTQGSGVFTRPDFIAANRAGMERFVRAHRRAMAFSNRAVNRLDERGRPVDSDEREELLEIVARRTGQTRQQISSTFGYYDPAAGLNLEDVRKVLRFWQGLGLVKRNVDAEQVVDLSFAA</sequence>
<evidence type="ECO:0000313" key="6">
    <source>
        <dbReference type="Proteomes" id="UP000245137"/>
    </source>
</evidence>
<evidence type="ECO:0000259" key="4">
    <source>
        <dbReference type="Pfam" id="PF09084"/>
    </source>
</evidence>